<sequence length="112" mass="12376">MSFSSDPQEAITDLDCRDMATLPHNILLRLAAIDAALSRLDNIDNIESPARQFWSALLPNRIAVSVFSRRKGMHSTPVGTADIPIPYPEQPRLLNCSSVFDVSNRGIRTAAR</sequence>
<protein>
    <submittedName>
        <fullName evidence="1">Uncharacterized protein</fullName>
    </submittedName>
</protein>
<evidence type="ECO:0000313" key="1">
    <source>
        <dbReference type="EMBL" id="KAK5980521.1"/>
    </source>
</evidence>
<name>A0AAN8IP08_TRICO</name>
<dbReference type="EMBL" id="WIXE01007318">
    <property type="protein sequence ID" value="KAK5980521.1"/>
    <property type="molecule type" value="Genomic_DNA"/>
</dbReference>
<comment type="caution">
    <text evidence="1">The sequence shown here is derived from an EMBL/GenBank/DDBJ whole genome shotgun (WGS) entry which is preliminary data.</text>
</comment>
<evidence type="ECO:0000313" key="2">
    <source>
        <dbReference type="Proteomes" id="UP001331761"/>
    </source>
</evidence>
<gene>
    <name evidence="1" type="ORF">GCK32_016095</name>
</gene>
<proteinExistence type="predicted"/>
<reference evidence="1 2" key="1">
    <citation type="submission" date="2019-10" db="EMBL/GenBank/DDBJ databases">
        <title>Assembly and Annotation for the nematode Trichostrongylus colubriformis.</title>
        <authorList>
            <person name="Martin J."/>
        </authorList>
    </citation>
    <scope>NUCLEOTIDE SEQUENCE [LARGE SCALE GENOMIC DNA]</scope>
    <source>
        <strain evidence="1">G859</strain>
        <tissue evidence="1">Whole worm</tissue>
    </source>
</reference>
<accession>A0AAN8IP08</accession>
<dbReference type="AlphaFoldDB" id="A0AAN8IP08"/>
<organism evidence="1 2">
    <name type="scientific">Trichostrongylus colubriformis</name>
    <name type="common">Black scour worm</name>
    <dbReference type="NCBI Taxonomy" id="6319"/>
    <lineage>
        <taxon>Eukaryota</taxon>
        <taxon>Metazoa</taxon>
        <taxon>Ecdysozoa</taxon>
        <taxon>Nematoda</taxon>
        <taxon>Chromadorea</taxon>
        <taxon>Rhabditida</taxon>
        <taxon>Rhabditina</taxon>
        <taxon>Rhabditomorpha</taxon>
        <taxon>Strongyloidea</taxon>
        <taxon>Trichostrongylidae</taxon>
        <taxon>Trichostrongylus</taxon>
    </lineage>
</organism>
<keyword evidence="2" id="KW-1185">Reference proteome</keyword>
<dbReference type="Proteomes" id="UP001331761">
    <property type="component" value="Unassembled WGS sequence"/>
</dbReference>